<dbReference type="GO" id="GO:0015920">
    <property type="term" value="P:lipopolysaccharide transport"/>
    <property type="evidence" value="ECO:0007669"/>
    <property type="project" value="TreeGrafter"/>
</dbReference>
<keyword evidence="1" id="KW-0732">Signal</keyword>
<accession>A0A9X1F1U4</accession>
<dbReference type="GO" id="GO:0030288">
    <property type="term" value="C:outer membrane-bounded periplasmic space"/>
    <property type="evidence" value="ECO:0007669"/>
    <property type="project" value="TreeGrafter"/>
</dbReference>
<proteinExistence type="predicted"/>
<feature type="compositionally biased region" description="Low complexity" evidence="2">
    <location>
        <begin position="161"/>
        <end position="177"/>
    </location>
</feature>
<name>A0A9X1F1U4_9SPHN</name>
<feature type="compositionally biased region" description="Polar residues" evidence="2">
    <location>
        <begin position="185"/>
        <end position="196"/>
    </location>
</feature>
<organism evidence="4 5">
    <name type="scientific">Erythrobacter crassostreae</name>
    <dbReference type="NCBI Taxonomy" id="2828328"/>
    <lineage>
        <taxon>Bacteria</taxon>
        <taxon>Pseudomonadati</taxon>
        <taxon>Pseudomonadota</taxon>
        <taxon>Alphaproteobacteria</taxon>
        <taxon>Sphingomonadales</taxon>
        <taxon>Erythrobacteraceae</taxon>
        <taxon>Erythrobacter/Porphyrobacter group</taxon>
        <taxon>Erythrobacter</taxon>
    </lineage>
</organism>
<gene>
    <name evidence="4" type="ORF">KCG46_04045</name>
</gene>
<feature type="region of interest" description="Disordered" evidence="2">
    <location>
        <begin position="159"/>
        <end position="196"/>
    </location>
</feature>
<evidence type="ECO:0000313" key="5">
    <source>
        <dbReference type="Proteomes" id="UP001138681"/>
    </source>
</evidence>
<dbReference type="PANTHER" id="PTHR36504">
    <property type="entry name" value="LIPOPOLYSACCHARIDE EXPORT SYSTEM PROTEIN LPTA"/>
    <property type="match status" value="1"/>
</dbReference>
<dbReference type="InterPro" id="IPR005653">
    <property type="entry name" value="OstA-like_N"/>
</dbReference>
<dbReference type="PANTHER" id="PTHR36504:SF1">
    <property type="entry name" value="LIPOPOLYSACCHARIDE EXPORT SYSTEM PROTEIN LPTA"/>
    <property type="match status" value="1"/>
</dbReference>
<dbReference type="Proteomes" id="UP001138681">
    <property type="component" value="Unassembled WGS sequence"/>
</dbReference>
<evidence type="ECO:0000259" key="3">
    <source>
        <dbReference type="Pfam" id="PF03968"/>
    </source>
</evidence>
<evidence type="ECO:0000256" key="2">
    <source>
        <dbReference type="SAM" id="MobiDB-lite"/>
    </source>
</evidence>
<sequence length="196" mass="20195">MTNTSAKSHAKPHLGKVAFGWMAGSFALTLAVAGGIGLQAQGIASHNTNAPVNYNAGSIELQDRQNRVALSGGVTVTQAGLTVRSNRMLVNFTDTGSLDIQRITATGGVTVTRGNERASGGVAIYDFNRRIITMAGDVRLNRGTDTLRGGRLVIDLRTGISSVDGNPSGGSSSDESGNSGGRVTGSFSVPQSSDEE</sequence>
<keyword evidence="5" id="KW-1185">Reference proteome</keyword>
<dbReference type="InterPro" id="IPR052037">
    <property type="entry name" value="LPS_export_LptA"/>
</dbReference>
<comment type="caution">
    <text evidence="4">The sequence shown here is derived from an EMBL/GenBank/DDBJ whole genome shotgun (WGS) entry which is preliminary data.</text>
</comment>
<evidence type="ECO:0000256" key="1">
    <source>
        <dbReference type="ARBA" id="ARBA00022729"/>
    </source>
</evidence>
<dbReference type="GO" id="GO:0009279">
    <property type="term" value="C:cell outer membrane"/>
    <property type="evidence" value="ECO:0007669"/>
    <property type="project" value="TreeGrafter"/>
</dbReference>
<dbReference type="GO" id="GO:0017089">
    <property type="term" value="F:glycolipid transfer activity"/>
    <property type="evidence" value="ECO:0007669"/>
    <property type="project" value="TreeGrafter"/>
</dbReference>
<dbReference type="AlphaFoldDB" id="A0A9X1F1U4"/>
<feature type="domain" description="Organic solvent tolerance-like N-terminal" evidence="3">
    <location>
        <begin position="56"/>
        <end position="159"/>
    </location>
</feature>
<dbReference type="Pfam" id="PF03968">
    <property type="entry name" value="LptD_N"/>
    <property type="match status" value="1"/>
</dbReference>
<reference evidence="4" key="1">
    <citation type="submission" date="2021-04" db="EMBL/GenBank/DDBJ databases">
        <authorList>
            <person name="Pira H."/>
            <person name="Risdian C."/>
            <person name="Wink J."/>
        </authorList>
    </citation>
    <scope>NUCLEOTIDE SEQUENCE</scope>
    <source>
        <strain evidence="4">WH158</strain>
    </source>
</reference>
<dbReference type="EMBL" id="JAGSPC010000001">
    <property type="protein sequence ID" value="MBV7258747.1"/>
    <property type="molecule type" value="Genomic_DNA"/>
</dbReference>
<evidence type="ECO:0000313" key="4">
    <source>
        <dbReference type="EMBL" id="MBV7258747.1"/>
    </source>
</evidence>
<protein>
    <submittedName>
        <fullName evidence="4">OstA family protein</fullName>
    </submittedName>
</protein>